<protein>
    <submittedName>
        <fullName evidence="1">Uncharacterized protein</fullName>
    </submittedName>
</protein>
<organism evidence="1 2">
    <name type="scientific">Helicobacter zhangjianzhongii</name>
    <dbReference type="NCBI Taxonomy" id="2974574"/>
    <lineage>
        <taxon>Bacteria</taxon>
        <taxon>Pseudomonadati</taxon>
        <taxon>Campylobacterota</taxon>
        <taxon>Epsilonproteobacteria</taxon>
        <taxon>Campylobacterales</taxon>
        <taxon>Helicobacteraceae</taxon>
        <taxon>Helicobacter</taxon>
    </lineage>
</organism>
<proteinExistence type="predicted"/>
<accession>A0ACC6FSG9</accession>
<dbReference type="EMBL" id="JANURN010000002">
    <property type="protein sequence ID" value="MDL0081631.1"/>
    <property type="molecule type" value="Genomic_DNA"/>
</dbReference>
<comment type="caution">
    <text evidence="1">The sequence shown here is derived from an EMBL/GenBank/DDBJ whole genome shotgun (WGS) entry which is preliminary data.</text>
</comment>
<evidence type="ECO:0000313" key="1">
    <source>
        <dbReference type="EMBL" id="MDL0081631.1"/>
    </source>
</evidence>
<sequence>MDSRKNDSKSCGGAVVALRLMVKVSELSVRAFAISRNTAALPTQD</sequence>
<reference evidence="1 2" key="1">
    <citation type="journal article" date="2023" name="Microorganisms">
        <title>Isolation and Genomic Characteristics of Cat-Borne Campylobacter felis sp. nov. and Sheep-Borne Campylobacter ovis sp. nov.</title>
        <authorList>
            <person name="Wang H."/>
            <person name="Li Y."/>
            <person name="Gu Y."/>
            <person name="Zhou G."/>
            <person name="Chen X."/>
            <person name="Zhang X."/>
            <person name="Shao Z."/>
            <person name="Zhang J."/>
            <person name="Zhang M."/>
        </authorList>
    </citation>
    <scope>NUCLEOTIDE SEQUENCE [LARGE SCALE GENOMIC DNA]</scope>
    <source>
        <strain evidence="1 2">XJK30-2</strain>
    </source>
</reference>
<name>A0ACC6FSG9_9HELI</name>
<gene>
    <name evidence="1" type="ORF">NYG90_02890</name>
</gene>
<keyword evidence="2" id="KW-1185">Reference proteome</keyword>
<dbReference type="Proteomes" id="UP001173802">
    <property type="component" value="Unassembled WGS sequence"/>
</dbReference>
<evidence type="ECO:0000313" key="2">
    <source>
        <dbReference type="Proteomes" id="UP001173802"/>
    </source>
</evidence>